<proteinExistence type="predicted"/>
<keyword evidence="2" id="KW-1185">Reference proteome</keyword>
<accession>A0A1G4IEF5</accession>
<dbReference type="VEuPathDB" id="TriTrypDB:TEOVI_000203700"/>
<evidence type="ECO:0008006" key="3">
    <source>
        <dbReference type="Google" id="ProtNLM"/>
    </source>
</evidence>
<dbReference type="GeneID" id="92375977"/>
<name>A0A1G4IEF5_TRYEQ</name>
<dbReference type="RefSeq" id="XP_067081271.1">
    <property type="nucleotide sequence ID" value="XM_067225170.1"/>
</dbReference>
<reference evidence="1" key="1">
    <citation type="submission" date="2016-09" db="EMBL/GenBank/DDBJ databases">
        <authorList>
            <person name="Hebert L."/>
            <person name="Moumen B."/>
        </authorList>
    </citation>
    <scope>NUCLEOTIDE SEQUENCE [LARGE SCALE GENOMIC DNA]</scope>
    <source>
        <strain evidence="1">OVI</strain>
    </source>
</reference>
<organism evidence="1 2">
    <name type="scientific">Trypanosoma equiperdum</name>
    <dbReference type="NCBI Taxonomy" id="5694"/>
    <lineage>
        <taxon>Eukaryota</taxon>
        <taxon>Discoba</taxon>
        <taxon>Euglenozoa</taxon>
        <taxon>Kinetoplastea</taxon>
        <taxon>Metakinetoplastina</taxon>
        <taxon>Trypanosomatida</taxon>
        <taxon>Trypanosomatidae</taxon>
        <taxon>Trypanosoma</taxon>
    </lineage>
</organism>
<gene>
    <name evidence="1" type="ORF">TEOVI_000203700</name>
</gene>
<dbReference type="Proteomes" id="UP000195570">
    <property type="component" value="Unassembled WGS sequence"/>
</dbReference>
<evidence type="ECO:0000313" key="2">
    <source>
        <dbReference type="Proteomes" id="UP000195570"/>
    </source>
</evidence>
<protein>
    <recommendedName>
        <fullName evidence="3">Trypanosomal VSG domain containing protein</fullName>
    </recommendedName>
</protein>
<comment type="caution">
    <text evidence="1">The sequence shown here is derived from an EMBL/GenBank/DDBJ whole genome shotgun (WGS) entry which is preliminary data.</text>
</comment>
<evidence type="ECO:0000313" key="1">
    <source>
        <dbReference type="EMBL" id="SCU70464.1"/>
    </source>
</evidence>
<dbReference type="EMBL" id="CZPT02001458">
    <property type="protein sequence ID" value="SCU70464.1"/>
    <property type="molecule type" value="Genomic_DNA"/>
</dbReference>
<dbReference type="AlphaFoldDB" id="A0A1G4IEF5"/>
<sequence>MTSHCAVKNQLAATEPCGTEGDAAAATIGDSGKSKKVSKFWKVVEAKCSGLTGTTLGHTTPAALATAREAIFRHLGTNYEAAAQPDQTGLVLKRSNFLGYHILGTTAADCDSSAAMNSAAKGICIDYTALL</sequence>